<evidence type="ECO:0000313" key="2">
    <source>
        <dbReference type="Proteomes" id="UP000290637"/>
    </source>
</evidence>
<proteinExistence type="predicted"/>
<dbReference type="OrthoDB" id="667368at28216"/>
<gene>
    <name evidence="1" type="ORF">EWM63_25965</name>
</gene>
<keyword evidence="2" id="KW-1185">Reference proteome</keyword>
<reference evidence="1 2" key="1">
    <citation type="submission" date="2019-02" db="EMBL/GenBank/DDBJ databases">
        <title>Draft Genome Sequences of Six Type Strains of the Genus Massilia.</title>
        <authorList>
            <person name="Miess H."/>
            <person name="Frediansyhah A."/>
            <person name="Gross H."/>
        </authorList>
    </citation>
    <scope>NUCLEOTIDE SEQUENCE [LARGE SCALE GENOMIC DNA]</scope>
    <source>
        <strain evidence="1 2">DSM 17473</strain>
    </source>
</reference>
<protein>
    <submittedName>
        <fullName evidence="1">Uncharacterized protein</fullName>
    </submittedName>
</protein>
<name>A0A4P6L3L2_9BURK</name>
<dbReference type="AlphaFoldDB" id="A0A4P6L3L2"/>
<dbReference type="KEGG" id="plue:EWM63_25965"/>
<accession>A0A4P6L3L2</accession>
<organism evidence="1 2">
    <name type="scientific">Pseudoduganella lutea</name>
    <dbReference type="NCBI Taxonomy" id="321985"/>
    <lineage>
        <taxon>Bacteria</taxon>
        <taxon>Pseudomonadati</taxon>
        <taxon>Pseudomonadota</taxon>
        <taxon>Betaproteobacteria</taxon>
        <taxon>Burkholderiales</taxon>
        <taxon>Oxalobacteraceae</taxon>
        <taxon>Telluria group</taxon>
        <taxon>Pseudoduganella</taxon>
    </lineage>
</organism>
<evidence type="ECO:0000313" key="1">
    <source>
        <dbReference type="EMBL" id="QBE66004.1"/>
    </source>
</evidence>
<dbReference type="Proteomes" id="UP000290637">
    <property type="component" value="Chromosome"/>
</dbReference>
<sequence>MRDSRRDTATARTIDIALILLRLRGMEAAMQYLQSAHTAEDLVERVLSSGVSRTSMTALPAAASASVEPAPDAPKGPGFYHVAGRRRDVVHAAVVEAAITLAGGLDIARAERMLRREALPDDVIARVLGQDESRRRTR</sequence>
<dbReference type="EMBL" id="CP035913">
    <property type="protein sequence ID" value="QBE66004.1"/>
    <property type="molecule type" value="Genomic_DNA"/>
</dbReference>
<dbReference type="RefSeq" id="WP_130189113.1">
    <property type="nucleotide sequence ID" value="NZ_CP035913.1"/>
</dbReference>